<dbReference type="SMART" id="SM00493">
    <property type="entry name" value="TOPRIM"/>
    <property type="match status" value="1"/>
</dbReference>
<dbReference type="SUPFAM" id="SSF56731">
    <property type="entry name" value="DNA primase core"/>
    <property type="match status" value="1"/>
</dbReference>
<keyword evidence="3" id="KW-0808">Transferase</keyword>
<dbReference type="InterPro" id="IPR036977">
    <property type="entry name" value="DNA_primase_Znf_CHC2"/>
</dbReference>
<evidence type="ECO:0000313" key="12">
    <source>
        <dbReference type="Proteomes" id="UP001237869"/>
    </source>
</evidence>
<evidence type="ECO:0000256" key="1">
    <source>
        <dbReference type="ARBA" id="ARBA00022478"/>
    </source>
</evidence>
<dbReference type="RefSeq" id="WP_280956121.1">
    <property type="nucleotide sequence ID" value="NZ_CP092145.1"/>
</dbReference>
<dbReference type="PROSITE" id="PS50880">
    <property type="entry name" value="TOPRIM"/>
    <property type="match status" value="1"/>
</dbReference>
<evidence type="ECO:0000256" key="2">
    <source>
        <dbReference type="ARBA" id="ARBA00022515"/>
    </source>
</evidence>
<dbReference type="PANTHER" id="PTHR30313">
    <property type="entry name" value="DNA PRIMASE"/>
    <property type="match status" value="1"/>
</dbReference>
<dbReference type="Gene3D" id="3.40.1360.10">
    <property type="match status" value="1"/>
</dbReference>
<dbReference type="EMBL" id="CP092148">
    <property type="protein sequence ID" value="WGS67313.1"/>
    <property type="molecule type" value="Genomic_DNA"/>
</dbReference>
<dbReference type="Proteomes" id="UP001237869">
    <property type="component" value="Chromosome"/>
</dbReference>
<feature type="domain" description="Toprim" evidence="10">
    <location>
        <begin position="150"/>
        <end position="229"/>
    </location>
</feature>
<dbReference type="SUPFAM" id="SSF57783">
    <property type="entry name" value="Zinc beta-ribbon"/>
    <property type="match status" value="1"/>
</dbReference>
<evidence type="ECO:0000256" key="7">
    <source>
        <dbReference type="ARBA" id="ARBA00022771"/>
    </source>
</evidence>
<keyword evidence="5" id="KW-0235">DNA replication</keyword>
<keyword evidence="6" id="KW-0479">Metal-binding</keyword>
<protein>
    <submittedName>
        <fullName evidence="11">Toprim domain-containing protein</fullName>
    </submittedName>
</protein>
<dbReference type="GO" id="GO:0006269">
    <property type="term" value="P:DNA replication, synthesis of primer"/>
    <property type="evidence" value="ECO:0007669"/>
    <property type="project" value="UniProtKB-KW"/>
</dbReference>
<dbReference type="GO" id="GO:0003677">
    <property type="term" value="F:DNA binding"/>
    <property type="evidence" value="ECO:0007669"/>
    <property type="project" value="InterPro"/>
</dbReference>
<dbReference type="InterPro" id="IPR006171">
    <property type="entry name" value="TOPRIM_dom"/>
</dbReference>
<dbReference type="GO" id="GO:0003899">
    <property type="term" value="F:DNA-directed RNA polymerase activity"/>
    <property type="evidence" value="ECO:0007669"/>
    <property type="project" value="InterPro"/>
</dbReference>
<keyword evidence="9" id="KW-0804">Transcription</keyword>
<evidence type="ECO:0000256" key="6">
    <source>
        <dbReference type="ARBA" id="ARBA00022723"/>
    </source>
</evidence>
<dbReference type="CDD" id="cd03364">
    <property type="entry name" value="TOPRIM_DnaG_primases"/>
    <property type="match status" value="1"/>
</dbReference>
<dbReference type="GO" id="GO:0000428">
    <property type="term" value="C:DNA-directed RNA polymerase complex"/>
    <property type="evidence" value="ECO:0007669"/>
    <property type="project" value="UniProtKB-KW"/>
</dbReference>
<keyword evidence="2" id="KW-0639">Primosome</keyword>
<dbReference type="InterPro" id="IPR002694">
    <property type="entry name" value="Znf_CHC2"/>
</dbReference>
<dbReference type="Pfam" id="PF13155">
    <property type="entry name" value="Toprim_2"/>
    <property type="match status" value="1"/>
</dbReference>
<dbReference type="GO" id="GO:1990077">
    <property type="term" value="C:primosome complex"/>
    <property type="evidence" value="ECO:0007669"/>
    <property type="project" value="UniProtKB-KW"/>
</dbReference>
<dbReference type="GO" id="GO:0008270">
    <property type="term" value="F:zinc ion binding"/>
    <property type="evidence" value="ECO:0007669"/>
    <property type="project" value="UniProtKB-KW"/>
</dbReference>
<sequence>MNFLCPFHNDKNASFSLKEKKFICYGCNLYGYTKKKFKIKKFELFFDKNIMNLAKKNLYIKKNFWLNYLIYRNINMITSIKFNLGYLDYSFNKSINKILINRLLFPILNEKNILESVGVRTTSLKNKYLIFSKSNNNLNLYGIEQIKNFNFVVIVEGYFDLLTLKKNFFNNTISILGSDINQYKIIYLLKKFKKIYFCFDGDYAGYKANEKVKKIFEKFKKRIFSKTLPYNYDPDNYINKFGIKSFLNYLKL</sequence>
<dbReference type="InterPro" id="IPR034151">
    <property type="entry name" value="TOPRIM_DnaG_bac"/>
</dbReference>
<proteinExistence type="predicted"/>
<dbReference type="GO" id="GO:0005737">
    <property type="term" value="C:cytoplasm"/>
    <property type="evidence" value="ECO:0007669"/>
    <property type="project" value="TreeGrafter"/>
</dbReference>
<reference evidence="11" key="1">
    <citation type="submission" date="2022-02" db="EMBL/GenBank/DDBJ databases">
        <title>Long-read sequencing of the primary endosymbionts of Cacopsylla melanoneura.</title>
        <authorList>
            <person name="Dittmer J."/>
            <person name="Corretto E."/>
            <person name="Stauffer C."/>
            <person name="Schuler H."/>
        </authorList>
    </citation>
    <scope>NUCLEOTIDE SEQUENCE</scope>
    <source>
        <strain evidence="11">Cmel4</strain>
    </source>
</reference>
<evidence type="ECO:0000256" key="3">
    <source>
        <dbReference type="ARBA" id="ARBA00022679"/>
    </source>
</evidence>
<keyword evidence="7" id="KW-0863">Zinc-finger</keyword>
<dbReference type="PANTHER" id="PTHR30313:SF2">
    <property type="entry name" value="DNA PRIMASE"/>
    <property type="match status" value="1"/>
</dbReference>
<evidence type="ECO:0000256" key="5">
    <source>
        <dbReference type="ARBA" id="ARBA00022705"/>
    </source>
</evidence>
<dbReference type="AlphaFoldDB" id="A0AAJ6K0Y6"/>
<keyword evidence="1" id="KW-0240">DNA-directed RNA polymerase</keyword>
<name>A0AAJ6K0Y6_CARRU</name>
<dbReference type="Gene3D" id="3.90.580.10">
    <property type="entry name" value="Zinc finger, CHC2-type domain"/>
    <property type="match status" value="1"/>
</dbReference>
<dbReference type="InterPro" id="IPR050219">
    <property type="entry name" value="DnaG_primase"/>
</dbReference>
<evidence type="ECO:0000256" key="8">
    <source>
        <dbReference type="ARBA" id="ARBA00022833"/>
    </source>
</evidence>
<evidence type="ECO:0000256" key="4">
    <source>
        <dbReference type="ARBA" id="ARBA00022695"/>
    </source>
</evidence>
<evidence type="ECO:0000256" key="9">
    <source>
        <dbReference type="ARBA" id="ARBA00023163"/>
    </source>
</evidence>
<keyword evidence="4" id="KW-0548">Nucleotidyltransferase</keyword>
<evidence type="ECO:0000259" key="10">
    <source>
        <dbReference type="PROSITE" id="PS50880"/>
    </source>
</evidence>
<dbReference type="Pfam" id="PF01807">
    <property type="entry name" value="Zn_ribbon_DnaG"/>
    <property type="match status" value="1"/>
</dbReference>
<organism evidence="11 12">
    <name type="scientific">Carsonella ruddii</name>
    <dbReference type="NCBI Taxonomy" id="114186"/>
    <lineage>
        <taxon>Bacteria</taxon>
        <taxon>Pseudomonadati</taxon>
        <taxon>Pseudomonadota</taxon>
        <taxon>Gammaproteobacteria</taxon>
        <taxon>Oceanospirillales</taxon>
        <taxon>Halomonadaceae</taxon>
        <taxon>Zymobacter group</taxon>
        <taxon>Candidatus Carsonella</taxon>
    </lineage>
</organism>
<gene>
    <name evidence="11" type="ORF">MEJ65_00370</name>
</gene>
<accession>A0AAJ6K0Y6</accession>
<keyword evidence="8" id="KW-0862">Zinc</keyword>
<evidence type="ECO:0000313" key="11">
    <source>
        <dbReference type="EMBL" id="WGS67313.1"/>
    </source>
</evidence>